<dbReference type="Proteomes" id="UP000483004">
    <property type="component" value="Unassembled WGS sequence"/>
</dbReference>
<sequence length="242" mass="25233">MTEWITVETADGPMRVYAARPDAPADRAVVVLQEAFGVNDHIQDIARRFAARGFLALAPDLFHRTGVATLGYDQHAEAMPLIGAIGPDAIVTDVGAVADHLSGVEGVSADRTAVVGFCFGGRAAFTAATAIPGLAATVVFYGPGIAAGPHAVLDRAGTIDAPMLLHVGAEDPTIPADQVKAIDAALQDAGADFDQHVYEDAGHAFACDARPHMHRSGAAETAWERTHAFLDRHLPSAAAEAR</sequence>
<keyword evidence="2" id="KW-0378">Hydrolase</keyword>
<feature type="domain" description="Dienelactone hydrolase" evidence="1">
    <location>
        <begin position="14"/>
        <end position="233"/>
    </location>
</feature>
<dbReference type="OrthoDB" id="188362at2"/>
<dbReference type="InterPro" id="IPR029058">
    <property type="entry name" value="AB_hydrolase_fold"/>
</dbReference>
<protein>
    <submittedName>
        <fullName evidence="2">Dienelactone hydrolase family protein</fullName>
    </submittedName>
</protein>
<organism evidence="2 3">
    <name type="scientific">Actinomadura montaniterrae</name>
    <dbReference type="NCBI Taxonomy" id="1803903"/>
    <lineage>
        <taxon>Bacteria</taxon>
        <taxon>Bacillati</taxon>
        <taxon>Actinomycetota</taxon>
        <taxon>Actinomycetes</taxon>
        <taxon>Streptosporangiales</taxon>
        <taxon>Thermomonosporaceae</taxon>
        <taxon>Actinomadura</taxon>
    </lineage>
</organism>
<dbReference type="SUPFAM" id="SSF53474">
    <property type="entry name" value="alpha/beta-Hydrolases"/>
    <property type="match status" value="1"/>
</dbReference>
<evidence type="ECO:0000313" key="2">
    <source>
        <dbReference type="EMBL" id="KAB2389921.1"/>
    </source>
</evidence>
<dbReference type="GO" id="GO:0016787">
    <property type="term" value="F:hydrolase activity"/>
    <property type="evidence" value="ECO:0007669"/>
    <property type="project" value="UniProtKB-KW"/>
</dbReference>
<gene>
    <name evidence="2" type="ORF">F9B16_01355</name>
</gene>
<dbReference type="Gene3D" id="3.40.50.1820">
    <property type="entry name" value="alpha/beta hydrolase"/>
    <property type="match status" value="1"/>
</dbReference>
<dbReference type="AlphaFoldDB" id="A0A6L3WA82"/>
<proteinExistence type="predicted"/>
<evidence type="ECO:0000313" key="3">
    <source>
        <dbReference type="Proteomes" id="UP000483004"/>
    </source>
</evidence>
<dbReference type="Pfam" id="PF01738">
    <property type="entry name" value="DLH"/>
    <property type="match status" value="1"/>
</dbReference>
<dbReference type="RefSeq" id="WP_151537949.1">
    <property type="nucleotide sequence ID" value="NZ_WBMR01000002.1"/>
</dbReference>
<keyword evidence="3" id="KW-1185">Reference proteome</keyword>
<reference evidence="2 3" key="1">
    <citation type="submission" date="2019-09" db="EMBL/GenBank/DDBJ databases">
        <title>Actinomadura physcomitrii sp. nov., a novel actinomycete isolated from moss [Physcomitrium sphaericum (Ludw) Fuernr].</title>
        <authorList>
            <person name="Liu C."/>
            <person name="Zhuang X."/>
        </authorList>
    </citation>
    <scope>NUCLEOTIDE SEQUENCE [LARGE SCALE GENOMIC DNA]</scope>
    <source>
        <strain evidence="2 3">CYP1-1B</strain>
    </source>
</reference>
<evidence type="ECO:0000259" key="1">
    <source>
        <dbReference type="Pfam" id="PF01738"/>
    </source>
</evidence>
<accession>A0A6L3WA82</accession>
<dbReference type="EMBL" id="WBMR01000002">
    <property type="protein sequence ID" value="KAB2389921.1"/>
    <property type="molecule type" value="Genomic_DNA"/>
</dbReference>
<dbReference type="PANTHER" id="PTHR46623">
    <property type="entry name" value="CARBOXYMETHYLENEBUTENOLIDASE-RELATED"/>
    <property type="match status" value="1"/>
</dbReference>
<dbReference type="InterPro" id="IPR051049">
    <property type="entry name" value="Dienelactone_hydrolase-like"/>
</dbReference>
<dbReference type="InterPro" id="IPR002925">
    <property type="entry name" value="Dienelactn_hydro"/>
</dbReference>
<comment type="caution">
    <text evidence="2">The sequence shown here is derived from an EMBL/GenBank/DDBJ whole genome shotgun (WGS) entry which is preliminary data.</text>
</comment>
<name>A0A6L3WA82_9ACTN</name>
<dbReference type="PANTHER" id="PTHR46623:SF6">
    <property type="entry name" value="ALPHA_BETA-HYDROLASES SUPERFAMILY PROTEIN"/>
    <property type="match status" value="1"/>
</dbReference>